<name>A0A2C5XWS8_9HYPO</name>
<dbReference type="InterPro" id="IPR002347">
    <property type="entry name" value="SDR_fam"/>
</dbReference>
<sequence length="352" mass="38387">MVKGYNQEWMGGSKRLQEQAGKMSESGKRPVPTAAEMTAKYGDLIKGKTILTTGVSPASIGAEFVKAVAAASPGLLILAGRDAGKLKQTQEQILEQHPKTAMRLLLLNLESQAAVRKAADEVKSWDNVPWIDVVVNSAGIMAQPYGVTEDGIERHLGANHIGHFLFVNLIMGKLLAAGEPRIVSVTSDGHRLSAMRWADYNFDEGRTYNRWLAYGQSKTANILFAVSLAEKLGKRGLRAYSVHPGVIYGTGLGSHLDMSPTGDFAELAALERGQGNAAGWQPFDLISAQQGAATHVYASFDPDVKRHNGVYLLECRVSDLWTDAVKCWSVNDIEAELLWRLSEKLVGQEFSY</sequence>
<evidence type="ECO:0000313" key="4">
    <source>
        <dbReference type="EMBL" id="PHH59071.1"/>
    </source>
</evidence>
<dbReference type="Pfam" id="PF13561">
    <property type="entry name" value="adh_short_C2"/>
    <property type="match status" value="1"/>
</dbReference>
<dbReference type="Proteomes" id="UP000226192">
    <property type="component" value="Unassembled WGS sequence"/>
</dbReference>
<keyword evidence="2" id="KW-0560">Oxidoreductase</keyword>
<comment type="caution">
    <text evidence="4">The sequence shown here is derived from an EMBL/GenBank/DDBJ whole genome shotgun (WGS) entry which is preliminary data.</text>
</comment>
<gene>
    <name evidence="4" type="ORF">CDD81_3822</name>
</gene>
<dbReference type="InterPro" id="IPR036291">
    <property type="entry name" value="NAD(P)-bd_dom_sf"/>
</dbReference>
<accession>A0A2C5XWS8</accession>
<reference evidence="4 5" key="1">
    <citation type="submission" date="2017-06" db="EMBL/GenBank/DDBJ databases">
        <title>Ant-infecting Ophiocordyceps genomes reveal a high diversity of potential behavioral manipulation genes and a possible major role for enterotoxins.</title>
        <authorList>
            <person name="De Bekker C."/>
            <person name="Evans H.C."/>
            <person name="Brachmann A."/>
            <person name="Hughes D.P."/>
        </authorList>
    </citation>
    <scope>NUCLEOTIDE SEQUENCE [LARGE SCALE GENOMIC DNA]</scope>
    <source>
        <strain evidence="4 5">Map64</strain>
    </source>
</reference>
<organism evidence="4 5">
    <name type="scientific">Ophiocordyceps australis</name>
    <dbReference type="NCBI Taxonomy" id="1399860"/>
    <lineage>
        <taxon>Eukaryota</taxon>
        <taxon>Fungi</taxon>
        <taxon>Dikarya</taxon>
        <taxon>Ascomycota</taxon>
        <taxon>Pezizomycotina</taxon>
        <taxon>Sordariomycetes</taxon>
        <taxon>Hypocreomycetidae</taxon>
        <taxon>Hypocreales</taxon>
        <taxon>Ophiocordycipitaceae</taxon>
        <taxon>Ophiocordyceps</taxon>
    </lineage>
</organism>
<evidence type="ECO:0000313" key="5">
    <source>
        <dbReference type="Proteomes" id="UP000226192"/>
    </source>
</evidence>
<dbReference type="Gene3D" id="3.40.50.720">
    <property type="entry name" value="NAD(P)-binding Rossmann-like Domain"/>
    <property type="match status" value="1"/>
</dbReference>
<evidence type="ECO:0000256" key="1">
    <source>
        <dbReference type="ARBA" id="ARBA00006484"/>
    </source>
</evidence>
<dbReference type="PANTHER" id="PTHR24320:SF283">
    <property type="entry name" value="RETINOL DEHYDROGENASE 11"/>
    <property type="match status" value="1"/>
</dbReference>
<proteinExistence type="inferred from homology"/>
<feature type="region of interest" description="Disordered" evidence="3">
    <location>
        <begin position="1"/>
        <end position="30"/>
    </location>
</feature>
<comment type="similarity">
    <text evidence="1">Belongs to the short-chain dehydrogenases/reductases (SDR) family.</text>
</comment>
<dbReference type="EMBL" id="NJET01000244">
    <property type="protein sequence ID" value="PHH59071.1"/>
    <property type="molecule type" value="Genomic_DNA"/>
</dbReference>
<evidence type="ECO:0008006" key="6">
    <source>
        <dbReference type="Google" id="ProtNLM"/>
    </source>
</evidence>
<dbReference type="GO" id="GO:0016491">
    <property type="term" value="F:oxidoreductase activity"/>
    <property type="evidence" value="ECO:0007669"/>
    <property type="project" value="UniProtKB-KW"/>
</dbReference>
<dbReference type="OrthoDB" id="191139at2759"/>
<evidence type="ECO:0000256" key="2">
    <source>
        <dbReference type="ARBA" id="ARBA00023002"/>
    </source>
</evidence>
<dbReference type="PANTHER" id="PTHR24320">
    <property type="entry name" value="RETINOL DEHYDROGENASE"/>
    <property type="match status" value="1"/>
</dbReference>
<evidence type="ECO:0000256" key="3">
    <source>
        <dbReference type="SAM" id="MobiDB-lite"/>
    </source>
</evidence>
<dbReference type="AlphaFoldDB" id="A0A2C5XWS8"/>
<dbReference type="STRING" id="1399860.A0A2C5XWS8"/>
<keyword evidence="5" id="KW-1185">Reference proteome</keyword>
<dbReference type="SUPFAM" id="SSF51735">
    <property type="entry name" value="NAD(P)-binding Rossmann-fold domains"/>
    <property type="match status" value="1"/>
</dbReference>
<protein>
    <recommendedName>
        <fullName evidence="6">Oxidoreductase</fullName>
    </recommendedName>
</protein>